<gene>
    <name evidence="3" type="ORF">MHA02_28620</name>
</gene>
<keyword evidence="4" id="KW-1185">Reference proteome</keyword>
<evidence type="ECO:0000256" key="2">
    <source>
        <dbReference type="SAM" id="Phobius"/>
    </source>
</evidence>
<dbReference type="AlphaFoldDB" id="A0A512IRY5"/>
<evidence type="ECO:0000313" key="4">
    <source>
        <dbReference type="Proteomes" id="UP000321258"/>
    </source>
</evidence>
<dbReference type="Proteomes" id="UP000321258">
    <property type="component" value="Unassembled WGS sequence"/>
</dbReference>
<proteinExistence type="predicted"/>
<comment type="caution">
    <text evidence="3">The sequence shown here is derived from an EMBL/GenBank/DDBJ whole genome shotgun (WGS) entry which is preliminary data.</text>
</comment>
<dbReference type="RefSeq" id="WP_147079793.1">
    <property type="nucleotide sequence ID" value="NZ_BJZT01000031.1"/>
</dbReference>
<accession>A0A512IRY5</accession>
<evidence type="ECO:0000313" key="3">
    <source>
        <dbReference type="EMBL" id="GEP00475.1"/>
    </source>
</evidence>
<feature type="region of interest" description="Disordered" evidence="1">
    <location>
        <begin position="47"/>
        <end position="68"/>
    </location>
</feature>
<organism evidence="3 4">
    <name type="scientific">Methylobacterium haplocladii</name>
    <dbReference type="NCBI Taxonomy" id="1176176"/>
    <lineage>
        <taxon>Bacteria</taxon>
        <taxon>Pseudomonadati</taxon>
        <taxon>Pseudomonadota</taxon>
        <taxon>Alphaproteobacteria</taxon>
        <taxon>Hyphomicrobiales</taxon>
        <taxon>Methylobacteriaceae</taxon>
        <taxon>Methylobacterium</taxon>
    </lineage>
</organism>
<keyword evidence="2" id="KW-0472">Membrane</keyword>
<dbReference type="EMBL" id="BJZT01000031">
    <property type="protein sequence ID" value="GEP00475.1"/>
    <property type="molecule type" value="Genomic_DNA"/>
</dbReference>
<feature type="transmembrane region" description="Helical" evidence="2">
    <location>
        <begin position="25"/>
        <end position="42"/>
    </location>
</feature>
<reference evidence="3 4" key="1">
    <citation type="submission" date="2019-07" db="EMBL/GenBank/DDBJ databases">
        <title>Whole genome shotgun sequence of Methylobacterium haplocladii NBRC 107714.</title>
        <authorList>
            <person name="Hosoyama A."/>
            <person name="Uohara A."/>
            <person name="Ohji S."/>
            <person name="Ichikawa N."/>
        </authorList>
    </citation>
    <scope>NUCLEOTIDE SEQUENCE [LARGE SCALE GENOMIC DNA]</scope>
    <source>
        <strain evidence="3 4">NBRC 107714</strain>
    </source>
</reference>
<evidence type="ECO:0000256" key="1">
    <source>
        <dbReference type="SAM" id="MobiDB-lite"/>
    </source>
</evidence>
<keyword evidence="2" id="KW-1133">Transmembrane helix</keyword>
<sequence>MTLVLGIALAGTLLLMVFWRRHLGSLMQIASLLGSVLLLIWLQDNGYLGGKNGRPPPQDSAMPRDRPR</sequence>
<keyword evidence="2" id="KW-0812">Transmembrane</keyword>
<name>A0A512IRY5_9HYPH</name>
<protein>
    <submittedName>
        <fullName evidence="3">Uncharacterized protein</fullName>
    </submittedName>
</protein>